<feature type="non-terminal residue" evidence="15">
    <location>
        <position position="1"/>
    </location>
</feature>
<evidence type="ECO:0000256" key="7">
    <source>
        <dbReference type="ARBA" id="ARBA00022741"/>
    </source>
</evidence>
<dbReference type="InterPro" id="IPR000719">
    <property type="entry name" value="Prot_kinase_dom"/>
</dbReference>
<evidence type="ECO:0000256" key="5">
    <source>
        <dbReference type="ARBA" id="ARBA00022553"/>
    </source>
</evidence>
<dbReference type="SMART" id="SM00220">
    <property type="entry name" value="S_TKc"/>
    <property type="match status" value="1"/>
</dbReference>
<dbReference type="AlphaFoldDB" id="A0AAD5JZF0"/>
<evidence type="ECO:0000256" key="9">
    <source>
        <dbReference type="ARBA" id="ARBA00022840"/>
    </source>
</evidence>
<keyword evidence="9 12" id="KW-0067">ATP-binding</keyword>
<evidence type="ECO:0000256" key="10">
    <source>
        <dbReference type="ARBA" id="ARBA00047899"/>
    </source>
</evidence>
<dbReference type="GO" id="GO:0004674">
    <property type="term" value="F:protein serine/threonine kinase activity"/>
    <property type="evidence" value="ECO:0007669"/>
    <property type="project" value="UniProtKB-KW"/>
</dbReference>
<keyword evidence="8 15" id="KW-0418">Kinase</keyword>
<feature type="binding site" evidence="12">
    <location>
        <position position="61"/>
    </location>
    <ligand>
        <name>ATP</name>
        <dbReference type="ChEBI" id="CHEBI:30616"/>
    </ligand>
</feature>
<sequence length="653" mass="72851">RSTKSLRDRRRSSGALSNCSTMQKPRKLIGDYYLGKTLGKGASGRVKLGVHRHTGEQVAIKIISKTHLAANPAIEKAVRREIAIMKLIHHPNVMSLSDVIDDDNSPDLHLILEYVEGGELFEYLVGKGKLSENEARHHFQQMILGLDYCHHHLICHRDLKPENLLLDSNNNIKIADFGMASLQPAGSLLETSCGSPHYASPEIVAGMPYNGDASDIWSCGVILYALLTGHLPFDDDNIRQLLKKVKSGKYAMPDNISRNAQDLIRRILVVDPAKRLTMEQIMAHPWFRESKPKNLSTLPTPPSPSEIGRPISNPSEIDDRILETIKFLWGESRDDAVIRALISNEPNMQKVVYVLLQQHAERYWQMEHGDEDFSDSNDDEAHTTSRRKYRTVSDRSERDRRCMSMTDSRRASHQRPQAPWMPEKSVNRPTTTTTAAPMKKSQTFYERFVRTVLSPSSRPTTATNKNDRTSSNNHKRLSIRVPNAADTRKFAAGVFTLNGNSPSRRQRKSINLAEELPPPQPPALSDGSTLSSSSSSSSTAQNQRRRGSQASFQSIDRRGSDQSTLTMTTTTRPTTPSLLSNSSTITTSPSGSYPSSPAATPSSATSTTTSSTPKSSWISNLFFFKQPKICTLTVYDTEIANVVRMVHRMMNKV</sequence>
<dbReference type="SUPFAM" id="SSF56112">
    <property type="entry name" value="Protein kinase-like (PK-like)"/>
    <property type="match status" value="1"/>
</dbReference>
<feature type="region of interest" description="Disordered" evidence="13">
    <location>
        <begin position="514"/>
        <end position="614"/>
    </location>
</feature>
<protein>
    <recommendedName>
        <fullName evidence="3">non-specific serine/threonine protein kinase</fullName>
        <ecNumber evidence="3">2.7.11.1</ecNumber>
    </recommendedName>
</protein>
<dbReference type="GO" id="GO:0005524">
    <property type="term" value="F:ATP binding"/>
    <property type="evidence" value="ECO:0007669"/>
    <property type="project" value="UniProtKB-UniRule"/>
</dbReference>
<comment type="catalytic activity">
    <reaction evidence="10">
        <text>L-threonyl-[protein] + ATP = O-phospho-L-threonyl-[protein] + ADP + H(+)</text>
        <dbReference type="Rhea" id="RHEA:46608"/>
        <dbReference type="Rhea" id="RHEA-COMP:11060"/>
        <dbReference type="Rhea" id="RHEA-COMP:11605"/>
        <dbReference type="ChEBI" id="CHEBI:15378"/>
        <dbReference type="ChEBI" id="CHEBI:30013"/>
        <dbReference type="ChEBI" id="CHEBI:30616"/>
        <dbReference type="ChEBI" id="CHEBI:61977"/>
        <dbReference type="ChEBI" id="CHEBI:456216"/>
        <dbReference type="EC" id="2.7.11.1"/>
    </reaction>
</comment>
<dbReference type="InterPro" id="IPR017441">
    <property type="entry name" value="Protein_kinase_ATP_BS"/>
</dbReference>
<keyword evidence="5" id="KW-0597">Phosphoprotein</keyword>
<name>A0AAD5JZF0_9FUNG</name>
<comment type="similarity">
    <text evidence="2">Belongs to the protein kinase superfamily. CAMK Ser/Thr protein kinase family. NIM1 subfamily.</text>
</comment>
<keyword evidence="6" id="KW-0808">Transferase</keyword>
<reference evidence="15" key="1">
    <citation type="journal article" date="2022" name="IScience">
        <title>Evolution of zygomycete secretomes and the origins of terrestrial fungal ecologies.</title>
        <authorList>
            <person name="Chang Y."/>
            <person name="Wang Y."/>
            <person name="Mondo S."/>
            <person name="Ahrendt S."/>
            <person name="Andreopoulos W."/>
            <person name="Barry K."/>
            <person name="Beard J."/>
            <person name="Benny G.L."/>
            <person name="Blankenship S."/>
            <person name="Bonito G."/>
            <person name="Cuomo C."/>
            <person name="Desiro A."/>
            <person name="Gervers K.A."/>
            <person name="Hundley H."/>
            <person name="Kuo A."/>
            <person name="LaButti K."/>
            <person name="Lang B.F."/>
            <person name="Lipzen A."/>
            <person name="O'Donnell K."/>
            <person name="Pangilinan J."/>
            <person name="Reynolds N."/>
            <person name="Sandor L."/>
            <person name="Smith M.E."/>
            <person name="Tsang A."/>
            <person name="Grigoriev I.V."/>
            <person name="Stajich J.E."/>
            <person name="Spatafora J.W."/>
        </authorList>
    </citation>
    <scope>NUCLEOTIDE SEQUENCE</scope>
    <source>
        <strain evidence="15">RSA 2281</strain>
    </source>
</reference>
<dbReference type="PANTHER" id="PTHR24346">
    <property type="entry name" value="MAP/MICROTUBULE AFFINITY-REGULATING KINASE"/>
    <property type="match status" value="1"/>
</dbReference>
<comment type="catalytic activity">
    <reaction evidence="11">
        <text>L-seryl-[protein] + ATP = O-phospho-L-seryl-[protein] + ADP + H(+)</text>
        <dbReference type="Rhea" id="RHEA:17989"/>
        <dbReference type="Rhea" id="RHEA-COMP:9863"/>
        <dbReference type="Rhea" id="RHEA-COMP:11604"/>
        <dbReference type="ChEBI" id="CHEBI:15378"/>
        <dbReference type="ChEBI" id="CHEBI:29999"/>
        <dbReference type="ChEBI" id="CHEBI:30616"/>
        <dbReference type="ChEBI" id="CHEBI:83421"/>
        <dbReference type="ChEBI" id="CHEBI:456216"/>
        <dbReference type="EC" id="2.7.11.1"/>
    </reaction>
</comment>
<dbReference type="InterPro" id="IPR011009">
    <property type="entry name" value="Kinase-like_dom_sf"/>
</dbReference>
<comment type="subcellular location">
    <subcellularLocation>
        <location evidence="1">Bud neck</location>
    </subcellularLocation>
</comment>
<dbReference type="GO" id="GO:0005940">
    <property type="term" value="C:septin ring"/>
    <property type="evidence" value="ECO:0007669"/>
    <property type="project" value="UniProtKB-ARBA"/>
</dbReference>
<dbReference type="InterPro" id="IPR008271">
    <property type="entry name" value="Ser/Thr_kinase_AS"/>
</dbReference>
<evidence type="ECO:0000256" key="12">
    <source>
        <dbReference type="PROSITE-ProRule" id="PRU10141"/>
    </source>
</evidence>
<feature type="compositionally biased region" description="Low complexity" evidence="13">
    <location>
        <begin position="563"/>
        <end position="614"/>
    </location>
</feature>
<proteinExistence type="inferred from homology"/>
<feature type="domain" description="Protein kinase" evidence="14">
    <location>
        <begin position="32"/>
        <end position="287"/>
    </location>
</feature>
<evidence type="ECO:0000256" key="6">
    <source>
        <dbReference type="ARBA" id="ARBA00022679"/>
    </source>
</evidence>
<accession>A0AAD5JZF0</accession>
<feature type="compositionally biased region" description="Polar residues" evidence="13">
    <location>
        <begin position="453"/>
        <end position="472"/>
    </location>
</feature>
<organism evidence="15 16">
    <name type="scientific">Phascolomyces articulosus</name>
    <dbReference type="NCBI Taxonomy" id="60185"/>
    <lineage>
        <taxon>Eukaryota</taxon>
        <taxon>Fungi</taxon>
        <taxon>Fungi incertae sedis</taxon>
        <taxon>Mucoromycota</taxon>
        <taxon>Mucoromycotina</taxon>
        <taxon>Mucoromycetes</taxon>
        <taxon>Mucorales</taxon>
        <taxon>Lichtheimiaceae</taxon>
        <taxon>Phascolomyces</taxon>
    </lineage>
</organism>
<keyword evidence="16" id="KW-1185">Reference proteome</keyword>
<feature type="region of interest" description="Disordered" evidence="13">
    <location>
        <begin position="369"/>
        <end position="484"/>
    </location>
</feature>
<dbReference type="EMBL" id="JAIXMP010000015">
    <property type="protein sequence ID" value="KAI9261664.1"/>
    <property type="molecule type" value="Genomic_DNA"/>
</dbReference>
<dbReference type="FunFam" id="3.30.200.20:FF:000003">
    <property type="entry name" value="Non-specific serine/threonine protein kinase"/>
    <property type="match status" value="1"/>
</dbReference>
<dbReference type="PROSITE" id="PS00108">
    <property type="entry name" value="PROTEIN_KINASE_ST"/>
    <property type="match status" value="1"/>
</dbReference>
<evidence type="ECO:0000313" key="15">
    <source>
        <dbReference type="EMBL" id="KAI9261664.1"/>
    </source>
</evidence>
<dbReference type="EC" id="2.7.11.1" evidence="3"/>
<evidence type="ECO:0000256" key="4">
    <source>
        <dbReference type="ARBA" id="ARBA00022527"/>
    </source>
</evidence>
<feature type="region of interest" description="Disordered" evidence="13">
    <location>
        <begin position="292"/>
        <end position="314"/>
    </location>
</feature>
<evidence type="ECO:0000313" key="16">
    <source>
        <dbReference type="Proteomes" id="UP001209540"/>
    </source>
</evidence>
<feature type="compositionally biased region" description="Acidic residues" evidence="13">
    <location>
        <begin position="369"/>
        <end position="378"/>
    </location>
</feature>
<evidence type="ECO:0000256" key="2">
    <source>
        <dbReference type="ARBA" id="ARBA00010791"/>
    </source>
</evidence>
<gene>
    <name evidence="15" type="ORF">BDA99DRAFT_419802</name>
</gene>
<comment type="caution">
    <text evidence="15">The sequence shown here is derived from an EMBL/GenBank/DDBJ whole genome shotgun (WGS) entry which is preliminary data.</text>
</comment>
<evidence type="ECO:0000256" key="8">
    <source>
        <dbReference type="ARBA" id="ARBA00022777"/>
    </source>
</evidence>
<keyword evidence="7 12" id="KW-0547">Nucleotide-binding</keyword>
<feature type="non-terminal residue" evidence="15">
    <location>
        <position position="653"/>
    </location>
</feature>
<dbReference type="PROSITE" id="PS00107">
    <property type="entry name" value="PROTEIN_KINASE_ATP"/>
    <property type="match status" value="1"/>
</dbReference>
<dbReference type="GO" id="GO:0035556">
    <property type="term" value="P:intracellular signal transduction"/>
    <property type="evidence" value="ECO:0007669"/>
    <property type="project" value="TreeGrafter"/>
</dbReference>
<dbReference type="GO" id="GO:0005935">
    <property type="term" value="C:cellular bud neck"/>
    <property type="evidence" value="ECO:0007669"/>
    <property type="project" value="UniProtKB-SubCell"/>
</dbReference>
<evidence type="ECO:0000256" key="11">
    <source>
        <dbReference type="ARBA" id="ARBA00048679"/>
    </source>
</evidence>
<dbReference type="Proteomes" id="UP001209540">
    <property type="component" value="Unassembled WGS sequence"/>
</dbReference>
<dbReference type="PANTHER" id="PTHR24346:SF82">
    <property type="entry name" value="KP78A-RELATED"/>
    <property type="match status" value="1"/>
</dbReference>
<evidence type="ECO:0000259" key="14">
    <source>
        <dbReference type="PROSITE" id="PS50011"/>
    </source>
</evidence>
<dbReference type="FunFam" id="1.10.510.10:FF:000394">
    <property type="entry name" value="Serine/threonine-protein kinase HSL1"/>
    <property type="match status" value="1"/>
</dbReference>
<reference evidence="15" key="2">
    <citation type="submission" date="2023-02" db="EMBL/GenBank/DDBJ databases">
        <authorList>
            <consortium name="DOE Joint Genome Institute"/>
            <person name="Mondo S.J."/>
            <person name="Chang Y."/>
            <person name="Wang Y."/>
            <person name="Ahrendt S."/>
            <person name="Andreopoulos W."/>
            <person name="Barry K."/>
            <person name="Beard J."/>
            <person name="Benny G.L."/>
            <person name="Blankenship S."/>
            <person name="Bonito G."/>
            <person name="Cuomo C."/>
            <person name="Desiro A."/>
            <person name="Gervers K.A."/>
            <person name="Hundley H."/>
            <person name="Kuo A."/>
            <person name="LaButti K."/>
            <person name="Lang B.F."/>
            <person name="Lipzen A."/>
            <person name="O'Donnell K."/>
            <person name="Pangilinan J."/>
            <person name="Reynolds N."/>
            <person name="Sandor L."/>
            <person name="Smith M.W."/>
            <person name="Tsang A."/>
            <person name="Grigoriev I.V."/>
            <person name="Stajich J.E."/>
            <person name="Spatafora J.W."/>
        </authorList>
    </citation>
    <scope>NUCLEOTIDE SEQUENCE</scope>
    <source>
        <strain evidence="15">RSA 2281</strain>
    </source>
</reference>
<dbReference type="Pfam" id="PF00069">
    <property type="entry name" value="Pkinase"/>
    <property type="match status" value="1"/>
</dbReference>
<dbReference type="PROSITE" id="PS50011">
    <property type="entry name" value="PROTEIN_KINASE_DOM"/>
    <property type="match status" value="1"/>
</dbReference>
<feature type="compositionally biased region" description="Basic and acidic residues" evidence="13">
    <location>
        <begin position="391"/>
        <end position="410"/>
    </location>
</feature>
<dbReference type="CDD" id="cd14081">
    <property type="entry name" value="STKc_BRSK1_2"/>
    <property type="match status" value="1"/>
</dbReference>
<evidence type="ECO:0000256" key="1">
    <source>
        <dbReference type="ARBA" id="ARBA00004266"/>
    </source>
</evidence>
<evidence type="ECO:0000256" key="13">
    <source>
        <dbReference type="SAM" id="MobiDB-lite"/>
    </source>
</evidence>
<dbReference type="Gene3D" id="1.10.510.10">
    <property type="entry name" value="Transferase(Phosphotransferase) domain 1"/>
    <property type="match status" value="1"/>
</dbReference>
<keyword evidence="4" id="KW-0723">Serine/threonine-protein kinase</keyword>
<evidence type="ECO:0000256" key="3">
    <source>
        <dbReference type="ARBA" id="ARBA00012513"/>
    </source>
</evidence>